<name>A0A2K1KNY5_PHYPA</name>
<dbReference type="EnsemblPlants" id="Pp3c4_17600V3.1">
    <property type="protein sequence ID" value="Pp3c4_17600V3.1"/>
    <property type="gene ID" value="Pp3c4_17600"/>
</dbReference>
<reference evidence="1 3" key="2">
    <citation type="journal article" date="2018" name="Plant J.">
        <title>The Physcomitrella patens chromosome-scale assembly reveals moss genome structure and evolution.</title>
        <authorList>
            <person name="Lang D."/>
            <person name="Ullrich K.K."/>
            <person name="Murat F."/>
            <person name="Fuchs J."/>
            <person name="Jenkins J."/>
            <person name="Haas F.B."/>
            <person name="Piednoel M."/>
            <person name="Gundlach H."/>
            <person name="Van Bel M."/>
            <person name="Meyberg R."/>
            <person name="Vives C."/>
            <person name="Morata J."/>
            <person name="Symeonidi A."/>
            <person name="Hiss M."/>
            <person name="Muchero W."/>
            <person name="Kamisugi Y."/>
            <person name="Saleh O."/>
            <person name="Blanc G."/>
            <person name="Decker E.L."/>
            <person name="van Gessel N."/>
            <person name="Grimwood J."/>
            <person name="Hayes R.D."/>
            <person name="Graham S.W."/>
            <person name="Gunter L.E."/>
            <person name="McDaniel S.F."/>
            <person name="Hoernstein S.N.W."/>
            <person name="Larsson A."/>
            <person name="Li F.W."/>
            <person name="Perroud P.F."/>
            <person name="Phillips J."/>
            <person name="Ranjan P."/>
            <person name="Rokshar D.S."/>
            <person name="Rothfels C.J."/>
            <person name="Schneider L."/>
            <person name="Shu S."/>
            <person name="Stevenson D.W."/>
            <person name="Thummler F."/>
            <person name="Tillich M."/>
            <person name="Villarreal Aguilar J.C."/>
            <person name="Widiez T."/>
            <person name="Wong G.K."/>
            <person name="Wymore A."/>
            <person name="Zhang Y."/>
            <person name="Zimmer A.D."/>
            <person name="Quatrano R.S."/>
            <person name="Mayer K.F.X."/>
            <person name="Goodstein D."/>
            <person name="Casacuberta J.M."/>
            <person name="Vandepoele K."/>
            <person name="Reski R."/>
            <person name="Cuming A.C."/>
            <person name="Tuskan G.A."/>
            <person name="Maumus F."/>
            <person name="Salse J."/>
            <person name="Schmutz J."/>
            <person name="Rensing S.A."/>
        </authorList>
    </citation>
    <scope>NUCLEOTIDE SEQUENCE [LARGE SCALE GENOMIC DNA]</scope>
    <source>
        <strain evidence="2 3">cv. Gransden 2004</strain>
    </source>
</reference>
<dbReference type="Gramene" id="Pp3c4_17600V3.2">
    <property type="protein sequence ID" value="Pp3c4_17600V3.2"/>
    <property type="gene ID" value="Pp3c4_17600"/>
</dbReference>
<evidence type="ECO:0000313" key="3">
    <source>
        <dbReference type="Proteomes" id="UP000006727"/>
    </source>
</evidence>
<gene>
    <name evidence="1" type="ORF">PHYPA_006373</name>
</gene>
<accession>A0A2K1KNY5</accession>
<evidence type="ECO:0000313" key="2">
    <source>
        <dbReference type="EnsemblPlants" id="Pp3c4_17600V3.1"/>
    </source>
</evidence>
<reference evidence="1 3" key="1">
    <citation type="journal article" date="2008" name="Science">
        <title>The Physcomitrella genome reveals evolutionary insights into the conquest of land by plants.</title>
        <authorList>
            <person name="Rensing S."/>
            <person name="Lang D."/>
            <person name="Zimmer A."/>
            <person name="Terry A."/>
            <person name="Salamov A."/>
            <person name="Shapiro H."/>
            <person name="Nishiyama T."/>
            <person name="Perroud P.-F."/>
            <person name="Lindquist E."/>
            <person name="Kamisugi Y."/>
            <person name="Tanahashi T."/>
            <person name="Sakakibara K."/>
            <person name="Fujita T."/>
            <person name="Oishi K."/>
            <person name="Shin-I T."/>
            <person name="Kuroki Y."/>
            <person name="Toyoda A."/>
            <person name="Suzuki Y."/>
            <person name="Hashimoto A."/>
            <person name="Yamaguchi K."/>
            <person name="Sugano A."/>
            <person name="Kohara Y."/>
            <person name="Fujiyama A."/>
            <person name="Anterola A."/>
            <person name="Aoki S."/>
            <person name="Ashton N."/>
            <person name="Barbazuk W.B."/>
            <person name="Barker E."/>
            <person name="Bennetzen J."/>
            <person name="Bezanilla M."/>
            <person name="Blankenship R."/>
            <person name="Cho S.H."/>
            <person name="Dutcher S."/>
            <person name="Estelle M."/>
            <person name="Fawcett J.A."/>
            <person name="Gundlach H."/>
            <person name="Hanada K."/>
            <person name="Heyl A."/>
            <person name="Hicks K.A."/>
            <person name="Hugh J."/>
            <person name="Lohr M."/>
            <person name="Mayer K."/>
            <person name="Melkozernov A."/>
            <person name="Murata T."/>
            <person name="Nelson D."/>
            <person name="Pils B."/>
            <person name="Prigge M."/>
            <person name="Reiss B."/>
            <person name="Renner T."/>
            <person name="Rombauts S."/>
            <person name="Rushton P."/>
            <person name="Sanderfoot A."/>
            <person name="Schween G."/>
            <person name="Shiu S.-H."/>
            <person name="Stueber K."/>
            <person name="Theodoulou F.L."/>
            <person name="Tu H."/>
            <person name="Van de Peer Y."/>
            <person name="Verrier P.J."/>
            <person name="Waters E."/>
            <person name="Wood A."/>
            <person name="Yang L."/>
            <person name="Cove D."/>
            <person name="Cuming A."/>
            <person name="Hasebe M."/>
            <person name="Lucas S."/>
            <person name="Mishler D.B."/>
            <person name="Reski R."/>
            <person name="Grigoriev I."/>
            <person name="Quatrano R.S."/>
            <person name="Boore J.L."/>
        </authorList>
    </citation>
    <scope>NUCLEOTIDE SEQUENCE [LARGE SCALE GENOMIC DNA]</scope>
    <source>
        <strain evidence="2 3">cv. Gransden 2004</strain>
    </source>
</reference>
<dbReference type="InParanoid" id="A0A2K1KNY5"/>
<dbReference type="EMBL" id="ABEU02000004">
    <property type="protein sequence ID" value="PNR55476.1"/>
    <property type="molecule type" value="Genomic_DNA"/>
</dbReference>
<proteinExistence type="predicted"/>
<dbReference type="EnsemblPlants" id="Pp3c4_17600V3.2">
    <property type="protein sequence ID" value="Pp3c4_17600V3.2"/>
    <property type="gene ID" value="Pp3c4_17600"/>
</dbReference>
<dbReference type="Proteomes" id="UP000006727">
    <property type="component" value="Chromosome 4"/>
</dbReference>
<dbReference type="PaxDb" id="3218-PP1S13_160V6.1"/>
<organism evidence="1">
    <name type="scientific">Physcomitrium patens</name>
    <name type="common">Spreading-leaved earth moss</name>
    <name type="synonym">Physcomitrella patens</name>
    <dbReference type="NCBI Taxonomy" id="3218"/>
    <lineage>
        <taxon>Eukaryota</taxon>
        <taxon>Viridiplantae</taxon>
        <taxon>Streptophyta</taxon>
        <taxon>Embryophyta</taxon>
        <taxon>Bryophyta</taxon>
        <taxon>Bryophytina</taxon>
        <taxon>Bryopsida</taxon>
        <taxon>Funariidae</taxon>
        <taxon>Funariales</taxon>
        <taxon>Funariaceae</taxon>
        <taxon>Physcomitrium</taxon>
    </lineage>
</organism>
<keyword evidence="3" id="KW-1185">Reference proteome</keyword>
<dbReference type="Gramene" id="Pp3c4_17600V3.1">
    <property type="protein sequence ID" value="Pp3c4_17600V3.1"/>
    <property type="gene ID" value="Pp3c4_17600"/>
</dbReference>
<evidence type="ECO:0000313" key="1">
    <source>
        <dbReference type="EMBL" id="PNR55476.1"/>
    </source>
</evidence>
<reference evidence="2" key="3">
    <citation type="submission" date="2020-12" db="UniProtKB">
        <authorList>
            <consortium name="EnsemblPlants"/>
        </authorList>
    </citation>
    <scope>IDENTIFICATION</scope>
</reference>
<dbReference type="AlphaFoldDB" id="A0A2K1KNY5"/>
<sequence>MLLESVMQWEIIERVGKSLHRNETSSDNCLGRQGKEIPGRNCCPGVHGYLPHRRVGDTS</sequence>
<protein>
    <submittedName>
        <fullName evidence="1 2">Uncharacterized protein</fullName>
    </submittedName>
</protein>